<reference evidence="2 3" key="1">
    <citation type="submission" date="2015-05" db="EMBL/GenBank/DDBJ databases">
        <title>Comparison of genome.</title>
        <authorList>
            <person name="Zheng Z."/>
            <person name="Sun M."/>
        </authorList>
    </citation>
    <scope>NUCLEOTIDE SEQUENCE [LARGE SCALE GENOMIC DNA]</scope>
    <source>
        <strain evidence="2 3">G25-74</strain>
    </source>
</reference>
<dbReference type="STRING" id="217031.ABB05_07560"/>
<name>A0A177ZYE5_9BACI</name>
<proteinExistence type="predicted"/>
<evidence type="ECO:0000259" key="1">
    <source>
        <dbReference type="Pfam" id="PF01726"/>
    </source>
</evidence>
<dbReference type="InterPro" id="IPR036388">
    <property type="entry name" value="WH-like_DNA-bd_sf"/>
</dbReference>
<evidence type="ECO:0000313" key="3">
    <source>
        <dbReference type="Proteomes" id="UP000077881"/>
    </source>
</evidence>
<dbReference type="InterPro" id="IPR006199">
    <property type="entry name" value="LexA_DNA-bd_dom"/>
</dbReference>
<dbReference type="AlphaFoldDB" id="A0A177ZYE5"/>
<dbReference type="SUPFAM" id="SSF46785">
    <property type="entry name" value="Winged helix' DNA-binding domain"/>
    <property type="match status" value="1"/>
</dbReference>
<dbReference type="InterPro" id="IPR036390">
    <property type="entry name" value="WH_DNA-bd_sf"/>
</dbReference>
<evidence type="ECO:0000313" key="2">
    <source>
        <dbReference type="EMBL" id="OAK72703.1"/>
    </source>
</evidence>
<keyword evidence="3" id="KW-1185">Reference proteome</keyword>
<gene>
    <name evidence="2" type="ORF">ABB05_07560</name>
</gene>
<dbReference type="GO" id="GO:0004252">
    <property type="term" value="F:serine-type endopeptidase activity"/>
    <property type="evidence" value="ECO:0007669"/>
    <property type="project" value="InterPro"/>
</dbReference>
<sequence>MNRSNQGAFKTRNLSWRQKEIILAIKEYVEDNGYPPSYRELTNLVGLKSVSTLAGHLDRLKAKGYVSFMPGLPRTLSLNKEINVE</sequence>
<dbReference type="Proteomes" id="UP000077881">
    <property type="component" value="Unassembled WGS sequence"/>
</dbReference>
<feature type="domain" description="LexA repressor DNA-binding" evidence="1">
    <location>
        <begin position="12"/>
        <end position="75"/>
    </location>
</feature>
<protein>
    <recommendedName>
        <fullName evidence="1">LexA repressor DNA-binding domain-containing protein</fullName>
    </recommendedName>
</protein>
<dbReference type="Pfam" id="PF01726">
    <property type="entry name" value="LexA_DNA_bind"/>
    <property type="match status" value="1"/>
</dbReference>
<dbReference type="Gene3D" id="1.10.10.10">
    <property type="entry name" value="Winged helix-like DNA-binding domain superfamily/Winged helix DNA-binding domain"/>
    <property type="match status" value="1"/>
</dbReference>
<dbReference type="GO" id="GO:0006508">
    <property type="term" value="P:proteolysis"/>
    <property type="evidence" value="ECO:0007669"/>
    <property type="project" value="InterPro"/>
</dbReference>
<accession>A0A177ZYE5</accession>
<dbReference type="EMBL" id="LDJR01000034">
    <property type="protein sequence ID" value="OAK72703.1"/>
    <property type="molecule type" value="Genomic_DNA"/>
</dbReference>
<organism evidence="2 3">
    <name type="scientific">Lederbergia galactosidilytica</name>
    <dbReference type="NCBI Taxonomy" id="217031"/>
    <lineage>
        <taxon>Bacteria</taxon>
        <taxon>Bacillati</taxon>
        <taxon>Bacillota</taxon>
        <taxon>Bacilli</taxon>
        <taxon>Bacillales</taxon>
        <taxon>Bacillaceae</taxon>
        <taxon>Lederbergia</taxon>
    </lineage>
</organism>
<dbReference type="PATRIC" id="fig|217031.6.peg.1628"/>
<comment type="caution">
    <text evidence="2">The sequence shown here is derived from an EMBL/GenBank/DDBJ whole genome shotgun (WGS) entry which is preliminary data.</text>
</comment>